<dbReference type="InterPro" id="IPR050865">
    <property type="entry name" value="BEACH_Domain"/>
</dbReference>
<protein>
    <recommendedName>
        <fullName evidence="2">Neurobeachin beta-propeller domain-containing protein</fullName>
    </recommendedName>
</protein>
<dbReference type="EMBL" id="LZPO01036781">
    <property type="protein sequence ID" value="OBS75534.1"/>
    <property type="molecule type" value="Genomic_DNA"/>
</dbReference>
<reference evidence="3 4" key="1">
    <citation type="submission" date="2016-06" db="EMBL/GenBank/DDBJ databases">
        <title>The Draft Genome Sequence and Annotation of the Desert Woodrat Neotoma lepida.</title>
        <authorList>
            <person name="Campbell M."/>
            <person name="Oakeson K.F."/>
            <person name="Yandell M."/>
            <person name="Halpert J.R."/>
            <person name="Dearing D."/>
        </authorList>
    </citation>
    <scope>NUCLEOTIDE SEQUENCE [LARGE SCALE GENOMIC DNA]</scope>
    <source>
        <strain evidence="3">417</strain>
        <tissue evidence="3">Liver</tissue>
    </source>
</reference>
<keyword evidence="4" id="KW-1185">Reference proteome</keyword>
<dbReference type="GO" id="GO:0019901">
    <property type="term" value="F:protein kinase binding"/>
    <property type="evidence" value="ECO:0007669"/>
    <property type="project" value="TreeGrafter"/>
</dbReference>
<dbReference type="PANTHER" id="PTHR13743">
    <property type="entry name" value="BEIGE/BEACH-RELATED"/>
    <property type="match status" value="1"/>
</dbReference>
<proteinExistence type="predicted"/>
<dbReference type="InterPro" id="IPR046851">
    <property type="entry name" value="NBCH_WD40"/>
</dbReference>
<evidence type="ECO:0000313" key="4">
    <source>
        <dbReference type="Proteomes" id="UP000092124"/>
    </source>
</evidence>
<dbReference type="PANTHER" id="PTHR13743:SF62">
    <property type="entry name" value="NEUROBEACHIN"/>
    <property type="match status" value="1"/>
</dbReference>
<dbReference type="Pfam" id="PF20426">
    <property type="entry name" value="NBCH_WD40"/>
    <property type="match status" value="1"/>
</dbReference>
<evidence type="ECO:0000259" key="2">
    <source>
        <dbReference type="Pfam" id="PF20426"/>
    </source>
</evidence>
<name>A0A1A6HB65_NEOLE</name>
<feature type="non-terminal residue" evidence="3">
    <location>
        <position position="1"/>
    </location>
</feature>
<evidence type="ECO:0000256" key="1">
    <source>
        <dbReference type="ARBA" id="ARBA00022574"/>
    </source>
</evidence>
<dbReference type="InterPro" id="IPR001680">
    <property type="entry name" value="WD40_rpt"/>
</dbReference>
<dbReference type="STRING" id="56216.A0A1A6HB65"/>
<feature type="domain" description="Neurobeachin beta-propeller" evidence="2">
    <location>
        <begin position="47"/>
        <end position="182"/>
    </location>
</feature>
<dbReference type="Gene3D" id="2.130.10.10">
    <property type="entry name" value="YVTN repeat-like/Quinoprotein amine dehydrogenase"/>
    <property type="match status" value="1"/>
</dbReference>
<dbReference type="GO" id="GO:0016020">
    <property type="term" value="C:membrane"/>
    <property type="evidence" value="ECO:0007669"/>
    <property type="project" value="TreeGrafter"/>
</dbReference>
<comment type="caution">
    <text evidence="3">The sequence shown here is derived from an EMBL/GenBank/DDBJ whole genome shotgun (WGS) entry which is preliminary data.</text>
</comment>
<keyword evidence="1" id="KW-0853">WD repeat</keyword>
<organism evidence="3 4">
    <name type="scientific">Neotoma lepida</name>
    <name type="common">Desert woodrat</name>
    <dbReference type="NCBI Taxonomy" id="56216"/>
    <lineage>
        <taxon>Eukaryota</taxon>
        <taxon>Metazoa</taxon>
        <taxon>Chordata</taxon>
        <taxon>Craniata</taxon>
        <taxon>Vertebrata</taxon>
        <taxon>Euteleostomi</taxon>
        <taxon>Mammalia</taxon>
        <taxon>Eutheria</taxon>
        <taxon>Euarchontoglires</taxon>
        <taxon>Glires</taxon>
        <taxon>Rodentia</taxon>
        <taxon>Myomorpha</taxon>
        <taxon>Muroidea</taxon>
        <taxon>Cricetidae</taxon>
        <taxon>Neotominae</taxon>
        <taxon>Neotoma</taxon>
    </lineage>
</organism>
<dbReference type="GO" id="GO:0008104">
    <property type="term" value="P:intracellular protein localization"/>
    <property type="evidence" value="ECO:0007669"/>
    <property type="project" value="TreeGrafter"/>
</dbReference>
<evidence type="ECO:0000313" key="3">
    <source>
        <dbReference type="EMBL" id="OBS75534.1"/>
    </source>
</evidence>
<dbReference type="InterPro" id="IPR036322">
    <property type="entry name" value="WD40_repeat_dom_sf"/>
</dbReference>
<dbReference type="OrthoDB" id="9565857at2759"/>
<dbReference type="AlphaFoldDB" id="A0A1A6HB65"/>
<dbReference type="SMART" id="SM00320">
    <property type="entry name" value="WD40"/>
    <property type="match status" value="2"/>
</dbReference>
<accession>A0A1A6HB65</accession>
<gene>
    <name evidence="3" type="ORF">A6R68_18014</name>
</gene>
<sequence length="192" mass="21393">VTILRPELSSQAMTMKLSVSPSVRNSDSLSVVLKVRSHFFHVPSRGKGPCLVHTITGDLLRALEGPENCLFPRLISVSSEGHCIIYYERGRFSNFSINGKLLAQMEINDSTRAILLSSDGQNLVTGGDNGVVEVWQACDFKQLYIYPGCDAGIRAMDLSHDQRTLITGMASGSIVAFNIDFNRWHYEHQNRY</sequence>
<dbReference type="InterPro" id="IPR015943">
    <property type="entry name" value="WD40/YVTN_repeat-like_dom_sf"/>
</dbReference>
<dbReference type="SUPFAM" id="SSF50978">
    <property type="entry name" value="WD40 repeat-like"/>
    <property type="match status" value="1"/>
</dbReference>
<dbReference type="GO" id="GO:0005829">
    <property type="term" value="C:cytosol"/>
    <property type="evidence" value="ECO:0007669"/>
    <property type="project" value="TreeGrafter"/>
</dbReference>
<dbReference type="Proteomes" id="UP000092124">
    <property type="component" value="Unassembled WGS sequence"/>
</dbReference>